<evidence type="ECO:0000259" key="7">
    <source>
        <dbReference type="PROSITE" id="PS50002"/>
    </source>
</evidence>
<name>A0AA97JYJ3_EUBMA</name>
<dbReference type="SMART" id="SM00326">
    <property type="entry name" value="SH3"/>
    <property type="match status" value="2"/>
</dbReference>
<dbReference type="PRINTS" id="PR00452">
    <property type="entry name" value="SH3DOMAIN"/>
</dbReference>
<dbReference type="PROSITE" id="PS50001">
    <property type="entry name" value="SH2"/>
    <property type="match status" value="1"/>
</dbReference>
<evidence type="ECO:0000256" key="3">
    <source>
        <dbReference type="PROSITE-ProRule" id="PRU00191"/>
    </source>
</evidence>
<evidence type="ECO:0000256" key="5">
    <source>
        <dbReference type="SAM" id="MobiDB-lite"/>
    </source>
</evidence>
<sequence length="338" mass="38734">MEAIAKFDFSASGEDELSFRAGDVLKILSSQEDWYKAELKSYEGYVPKNFIDFHIPSWFHEGVSRHQAENKLKEKGVGSFIVRASQNSPGDFSISVRHEDDVQHFKVIKDTKGNYFLWSEKFPSLNKLVEYYKTSSISKHTQIFLRDETQKEQQDICVRSLAKRTQEVLHLSGAAAKDTGAPGHKKDGDHYSPRLPKQDWHGRSMDIQVGLQSQRYYGEGNAPSMFRRHTDPEQQPLDRHGRSMDIQGGLQSQRNHGEGNAPSMFRRHTDPAQQPQRTQWVRAMYDFEAVECDELGFFNGDIIEVLDNSDASWWKGCLRGEFGLFPANYVVPVNPHCM</sequence>
<dbReference type="PANTHER" id="PTHR46037">
    <property type="entry name" value="PROTEIN ENHANCER OF SEVENLESS 2B"/>
    <property type="match status" value="1"/>
</dbReference>
<keyword evidence="1 4" id="KW-0728">SH3 domain</keyword>
<feature type="region of interest" description="Disordered" evidence="5">
    <location>
        <begin position="220"/>
        <end position="276"/>
    </location>
</feature>
<dbReference type="PROSITE" id="PS50002">
    <property type="entry name" value="SH3"/>
    <property type="match status" value="2"/>
</dbReference>
<accession>A0AA97JYJ3</accession>
<dbReference type="SMART" id="SM00252">
    <property type="entry name" value="SH2"/>
    <property type="match status" value="1"/>
</dbReference>
<organism evidence="8 10">
    <name type="scientific">Eublepharis macularius</name>
    <name type="common">Leopard gecko</name>
    <name type="synonym">Cyrtodactylus macularius</name>
    <dbReference type="NCBI Taxonomy" id="481883"/>
    <lineage>
        <taxon>Eukaryota</taxon>
        <taxon>Metazoa</taxon>
        <taxon>Chordata</taxon>
        <taxon>Craniata</taxon>
        <taxon>Vertebrata</taxon>
        <taxon>Euteleostomi</taxon>
        <taxon>Lepidosauria</taxon>
        <taxon>Squamata</taxon>
        <taxon>Bifurcata</taxon>
        <taxon>Gekkota</taxon>
        <taxon>Eublepharidae</taxon>
        <taxon>Eublepharinae</taxon>
        <taxon>Eublepharis</taxon>
    </lineage>
</organism>
<gene>
    <name evidence="9 10" type="primary">GRAP2</name>
</gene>
<dbReference type="Pfam" id="PF00017">
    <property type="entry name" value="SH2"/>
    <property type="match status" value="1"/>
</dbReference>
<dbReference type="AlphaFoldDB" id="A0AA97JYJ3"/>
<dbReference type="RefSeq" id="XP_054845409.1">
    <property type="nucleotide sequence ID" value="XM_054989434.1"/>
</dbReference>
<evidence type="ECO:0000256" key="4">
    <source>
        <dbReference type="PROSITE-ProRule" id="PRU00192"/>
    </source>
</evidence>
<reference evidence="9 10" key="1">
    <citation type="submission" date="2025-04" db="UniProtKB">
        <authorList>
            <consortium name="RefSeq"/>
        </authorList>
    </citation>
    <scope>IDENTIFICATION</scope>
    <source>
        <tissue evidence="9 10">Blood</tissue>
    </source>
</reference>
<dbReference type="GeneID" id="129336305"/>
<feature type="domain" description="SH2" evidence="6">
    <location>
        <begin position="58"/>
        <end position="149"/>
    </location>
</feature>
<feature type="domain" description="SH3" evidence="7">
    <location>
        <begin position="276"/>
        <end position="335"/>
    </location>
</feature>
<keyword evidence="8" id="KW-1185">Reference proteome</keyword>
<evidence type="ECO:0000259" key="6">
    <source>
        <dbReference type="PROSITE" id="PS50001"/>
    </source>
</evidence>
<dbReference type="SUPFAM" id="SSF50044">
    <property type="entry name" value="SH3-domain"/>
    <property type="match status" value="2"/>
</dbReference>
<dbReference type="InterPro" id="IPR043539">
    <property type="entry name" value="Grb2-like"/>
</dbReference>
<dbReference type="SUPFAM" id="SSF55550">
    <property type="entry name" value="SH2 domain"/>
    <property type="match status" value="1"/>
</dbReference>
<dbReference type="CTD" id="9402"/>
<feature type="compositionally biased region" description="Basic and acidic residues" evidence="5">
    <location>
        <begin position="228"/>
        <end position="243"/>
    </location>
</feature>
<dbReference type="InterPro" id="IPR001452">
    <property type="entry name" value="SH3_domain"/>
</dbReference>
<dbReference type="RefSeq" id="XP_054845411.1">
    <property type="nucleotide sequence ID" value="XM_054989436.1"/>
</dbReference>
<dbReference type="InterPro" id="IPR036860">
    <property type="entry name" value="SH2_dom_sf"/>
</dbReference>
<dbReference type="Gene3D" id="3.30.505.10">
    <property type="entry name" value="SH2 domain"/>
    <property type="match status" value="1"/>
</dbReference>
<dbReference type="Proteomes" id="UP001190640">
    <property type="component" value="Chromosome 9"/>
</dbReference>
<evidence type="ECO:0000313" key="9">
    <source>
        <dbReference type="RefSeq" id="XP_054845409.1"/>
    </source>
</evidence>
<protein>
    <submittedName>
        <fullName evidence="9 10">GRB2-related adapter protein 2</fullName>
    </submittedName>
</protein>
<keyword evidence="2 3" id="KW-0727">SH2 domain</keyword>
<evidence type="ECO:0000256" key="2">
    <source>
        <dbReference type="ARBA" id="ARBA00022999"/>
    </source>
</evidence>
<dbReference type="InterPro" id="IPR000980">
    <property type="entry name" value="SH2"/>
</dbReference>
<dbReference type="KEGG" id="emc:129336305"/>
<evidence type="ECO:0000313" key="8">
    <source>
        <dbReference type="Proteomes" id="UP001190640"/>
    </source>
</evidence>
<evidence type="ECO:0000313" key="10">
    <source>
        <dbReference type="RefSeq" id="XP_054845411.1"/>
    </source>
</evidence>
<proteinExistence type="predicted"/>
<evidence type="ECO:0000256" key="1">
    <source>
        <dbReference type="ARBA" id="ARBA00022443"/>
    </source>
</evidence>
<feature type="region of interest" description="Disordered" evidence="5">
    <location>
        <begin position="176"/>
        <end position="199"/>
    </location>
</feature>
<feature type="compositionally biased region" description="Basic and acidic residues" evidence="5">
    <location>
        <begin position="184"/>
        <end position="199"/>
    </location>
</feature>
<dbReference type="PRINTS" id="PR00401">
    <property type="entry name" value="SH2DOMAIN"/>
</dbReference>
<dbReference type="Gene3D" id="2.30.30.40">
    <property type="entry name" value="SH3 Domains"/>
    <property type="match status" value="2"/>
</dbReference>
<dbReference type="InterPro" id="IPR036028">
    <property type="entry name" value="SH3-like_dom_sf"/>
</dbReference>
<dbReference type="FunFam" id="2.30.30.40:FF:000072">
    <property type="entry name" value="Unconventional Myosin IB"/>
    <property type="match status" value="1"/>
</dbReference>
<dbReference type="CDD" id="cd09941">
    <property type="entry name" value="SH2_Grb2_like"/>
    <property type="match status" value="1"/>
</dbReference>
<dbReference type="Pfam" id="PF00018">
    <property type="entry name" value="SH3_1"/>
    <property type="match status" value="2"/>
</dbReference>
<feature type="domain" description="SH3" evidence="7">
    <location>
        <begin position="1"/>
        <end position="56"/>
    </location>
</feature>